<proteinExistence type="predicted"/>
<protein>
    <submittedName>
        <fullName evidence="1">Uncharacterized protein</fullName>
    </submittedName>
</protein>
<organism evidence="1 2">
    <name type="scientific">Roseobacter phage RDJL Phi 2</name>
    <dbReference type="NCBI Taxonomy" id="1682380"/>
    <lineage>
        <taxon>Viruses</taxon>
        <taxon>Duplodnaviria</taxon>
        <taxon>Heunggongvirae</taxon>
        <taxon>Uroviricota</taxon>
        <taxon>Caudoviricetes</taxon>
        <taxon>Xiamenvirus</taxon>
        <taxon>Xiamenvirus RDJL2</taxon>
    </lineage>
</organism>
<accession>A0A0K0PVF7</accession>
<dbReference type="EMBL" id="KT266805">
    <property type="protein sequence ID" value="AKQ75807.1"/>
    <property type="molecule type" value="Genomic_DNA"/>
</dbReference>
<dbReference type="OrthoDB" id="37099at10239"/>
<sequence length="66" mass="7129">MTDNIGTHARAILDTVDAFIDTCPDLEGLGIEVGEPFEFDTVPHGLRSEVTIDGVLYAVTVEPCHD</sequence>
<gene>
    <name evidence="1" type="ORF">RDJLphi2_gp17</name>
</gene>
<evidence type="ECO:0000313" key="2">
    <source>
        <dbReference type="Proteomes" id="UP000223793"/>
    </source>
</evidence>
<name>A0A0K0PVF7_9CAUD</name>
<evidence type="ECO:0000313" key="1">
    <source>
        <dbReference type="EMBL" id="AKQ75807.1"/>
    </source>
</evidence>
<dbReference type="Proteomes" id="UP000223793">
    <property type="component" value="Segment"/>
</dbReference>
<reference evidence="2" key="1">
    <citation type="submission" date="2015-07" db="EMBL/GenBank/DDBJ databases">
        <title>Complete genome sequence of Roseophage RDJL phage 2, a siphovirus infects Roseobacter denitrificans OCh114.</title>
        <authorList>
            <person name="Liang Y."/>
            <person name="Zhang Y."/>
            <person name="Zhou C."/>
            <person name="Chen Z."/>
            <person name="Yang S."/>
        </authorList>
    </citation>
    <scope>NUCLEOTIDE SEQUENCE [LARGE SCALE GENOMIC DNA]</scope>
</reference>
<keyword evidence="2" id="KW-1185">Reference proteome</keyword>